<organism evidence="1 2">
    <name type="scientific">Candidatus Defluviibacterium haderslevense</name>
    <dbReference type="NCBI Taxonomy" id="2981993"/>
    <lineage>
        <taxon>Bacteria</taxon>
        <taxon>Pseudomonadati</taxon>
        <taxon>Bacteroidota</taxon>
        <taxon>Saprospiria</taxon>
        <taxon>Saprospirales</taxon>
        <taxon>Saprospiraceae</taxon>
        <taxon>Candidatus Defluviibacterium</taxon>
    </lineage>
</organism>
<dbReference type="EMBL" id="JADKFW010000009">
    <property type="protein sequence ID" value="MBK9718294.1"/>
    <property type="molecule type" value="Genomic_DNA"/>
</dbReference>
<proteinExistence type="predicted"/>
<accession>A0A9D7SBR9</accession>
<reference evidence="1 2" key="1">
    <citation type="submission" date="2020-10" db="EMBL/GenBank/DDBJ databases">
        <title>Connecting structure to function with the recovery of over 1000 high-quality activated sludge metagenome-assembled genomes encoding full-length rRNA genes using long-read sequencing.</title>
        <authorList>
            <person name="Singleton C.M."/>
            <person name="Petriglieri F."/>
            <person name="Kristensen J.M."/>
            <person name="Kirkegaard R.H."/>
            <person name="Michaelsen T.Y."/>
            <person name="Andersen M.H."/>
            <person name="Karst S.M."/>
            <person name="Dueholm M.S."/>
            <person name="Nielsen P.H."/>
            <person name="Albertsen M."/>
        </authorList>
    </citation>
    <scope>NUCLEOTIDE SEQUENCE [LARGE SCALE GENOMIC DNA]</scope>
    <source>
        <strain evidence="1">Ribe_18-Q3-R11-54_BAT3C.373</strain>
    </source>
</reference>
<dbReference type="Proteomes" id="UP000808349">
    <property type="component" value="Unassembled WGS sequence"/>
</dbReference>
<evidence type="ECO:0000313" key="1">
    <source>
        <dbReference type="EMBL" id="MBK9718294.1"/>
    </source>
</evidence>
<dbReference type="AlphaFoldDB" id="A0A9D7SBR9"/>
<gene>
    <name evidence="1" type="ORF">IPO85_12440</name>
</gene>
<comment type="caution">
    <text evidence="1">The sequence shown here is derived from an EMBL/GenBank/DDBJ whole genome shotgun (WGS) entry which is preliminary data.</text>
</comment>
<sequence length="80" mass="9194">MNNKKIEELKLKLLQFNSYPPNKQSNPQDWTAWIDTALRLYGSIAPLFKEGGPFYKNKNAPTENEVLDIWNSNGGAQYYA</sequence>
<name>A0A9D7SBR9_9BACT</name>
<evidence type="ECO:0000313" key="2">
    <source>
        <dbReference type="Proteomes" id="UP000808349"/>
    </source>
</evidence>
<protein>
    <submittedName>
        <fullName evidence="1">Uncharacterized protein</fullName>
    </submittedName>
</protein>